<keyword evidence="2" id="KW-0732">Signal</keyword>
<gene>
    <name evidence="3" type="ORF">LZ495_20610</name>
</gene>
<evidence type="ECO:0000256" key="1">
    <source>
        <dbReference type="SAM" id="MobiDB-lite"/>
    </source>
</evidence>
<name>A0AA41U0A3_9ACTN</name>
<keyword evidence="4" id="KW-1185">Reference proteome</keyword>
<dbReference type="Proteomes" id="UP001165378">
    <property type="component" value="Unassembled WGS sequence"/>
</dbReference>
<protein>
    <recommendedName>
        <fullName evidence="5">ATP-dependent DNA helicase RecG</fullName>
    </recommendedName>
</protein>
<organism evidence="3 4">
    <name type="scientific">Yinghuangia soli</name>
    <dbReference type="NCBI Taxonomy" id="2908204"/>
    <lineage>
        <taxon>Bacteria</taxon>
        <taxon>Bacillati</taxon>
        <taxon>Actinomycetota</taxon>
        <taxon>Actinomycetes</taxon>
        <taxon>Kitasatosporales</taxon>
        <taxon>Streptomycetaceae</taxon>
        <taxon>Yinghuangia</taxon>
    </lineage>
</organism>
<comment type="caution">
    <text evidence="3">The sequence shown here is derived from an EMBL/GenBank/DDBJ whole genome shotgun (WGS) entry which is preliminary data.</text>
</comment>
<evidence type="ECO:0000256" key="2">
    <source>
        <dbReference type="SAM" id="SignalP"/>
    </source>
</evidence>
<feature type="region of interest" description="Disordered" evidence="1">
    <location>
        <begin position="35"/>
        <end position="57"/>
    </location>
</feature>
<feature type="compositionally biased region" description="Pro residues" evidence="1">
    <location>
        <begin position="637"/>
        <end position="648"/>
    </location>
</feature>
<feature type="chain" id="PRO_5041334300" description="ATP-dependent DNA helicase RecG" evidence="2">
    <location>
        <begin position="36"/>
        <end position="690"/>
    </location>
</feature>
<dbReference type="AlphaFoldDB" id="A0AA41U0A3"/>
<accession>A0AA41U0A3</accession>
<evidence type="ECO:0008006" key="5">
    <source>
        <dbReference type="Google" id="ProtNLM"/>
    </source>
</evidence>
<dbReference type="EMBL" id="JAKFHA010000012">
    <property type="protein sequence ID" value="MCF2529603.1"/>
    <property type="molecule type" value="Genomic_DNA"/>
</dbReference>
<feature type="signal peptide" evidence="2">
    <location>
        <begin position="1"/>
        <end position="35"/>
    </location>
</feature>
<proteinExistence type="predicted"/>
<feature type="region of interest" description="Disordered" evidence="1">
    <location>
        <begin position="634"/>
        <end position="663"/>
    </location>
</feature>
<sequence length="690" mass="74177">MHPPSRPRSRPRLSRTLTALAGALLLSVPALPAAAHDGTGGDGGDRPAPLSAEERAAAPACDPIDPAACLLPFPNDWFTVRDRKTGTGRRIAFTPQTLPANALGQPADPAAWNRGDGFSPGSALIAKIPGIDLAKSGAAPITDIARSLSRDAPIVIVDTTTGQRWPYWAELDANAADPARQALLVHPARNFIPGHTYAVGLRNLRDGSGTLLAANEAFSRIAGRQLPREDPLWARQKQLRWVFDELADHARIDKRSLYLAWDFTVASSENTTGDLLEIRDDAFDQLGRKAPTYTVTSVVDFTPEQDARIAREVKGFVSVPSYLNAPGGPPGSAFNLGRDGKPEQLPGNTQQAPFQCEIPRSALTTPSQASLYGHGLLGREREVAAGNVKSMAAEHNFSFCATKWIGMSDEDIPVVISALTDMSKFRAVADRLQQGVLDTLFLGRLMAHPKGFAADPAFRGADGRPLLDTRKGVVYDGNSQGGIMGGITVAVSQDVKRGVLGVTGMNYSVLLNRSSDFVQFQPLIDRAYPDKLDQQLVLSLFQLLWDRGETNGYAAHLTDRPLPDTPRHQVLMQIAFGDHQVANVAAEVQARTIGARIATPALAPGRSPDVTPYWGIAPITRYPYRGSAMVVWDSGTPAPPQTNTPPFEPDYGEDPHSAPRNTAAARQQKAEFLTTGKVVDVCSGQPCRSG</sequence>
<reference evidence="3" key="1">
    <citation type="submission" date="2022-01" db="EMBL/GenBank/DDBJ databases">
        <title>Genome-Based Taxonomic Classification of the Phylum Actinobacteria.</title>
        <authorList>
            <person name="Gao Y."/>
        </authorList>
    </citation>
    <scope>NUCLEOTIDE SEQUENCE</scope>
    <source>
        <strain evidence="3">KLBMP 8922</strain>
    </source>
</reference>
<evidence type="ECO:0000313" key="4">
    <source>
        <dbReference type="Proteomes" id="UP001165378"/>
    </source>
</evidence>
<evidence type="ECO:0000313" key="3">
    <source>
        <dbReference type="EMBL" id="MCF2529603.1"/>
    </source>
</evidence>
<dbReference type="RefSeq" id="WP_235053972.1">
    <property type="nucleotide sequence ID" value="NZ_JAKFHA010000012.1"/>
</dbReference>